<organism evidence="8 9">
    <name type="scientific">Amedibacillus dolichus</name>
    <dbReference type="NCBI Taxonomy" id="31971"/>
    <lineage>
        <taxon>Bacteria</taxon>
        <taxon>Bacillati</taxon>
        <taxon>Bacillota</taxon>
        <taxon>Erysipelotrichia</taxon>
        <taxon>Erysipelotrichales</taxon>
        <taxon>Erysipelotrichaceae</taxon>
        <taxon>Amedibacillus</taxon>
    </lineage>
</organism>
<dbReference type="InterPro" id="IPR051461">
    <property type="entry name" value="UPF0750_membrane"/>
</dbReference>
<dbReference type="InterPro" id="IPR003740">
    <property type="entry name" value="YitT"/>
</dbReference>
<dbReference type="PANTHER" id="PTHR33545">
    <property type="entry name" value="UPF0750 MEMBRANE PROTEIN YITT-RELATED"/>
    <property type="match status" value="1"/>
</dbReference>
<proteinExistence type="predicted"/>
<dbReference type="InterPro" id="IPR015867">
    <property type="entry name" value="N-reg_PII/ATP_PRibTrfase_C"/>
</dbReference>
<dbReference type="Proteomes" id="UP000284868">
    <property type="component" value="Unassembled WGS sequence"/>
</dbReference>
<dbReference type="PIRSF" id="PIRSF006483">
    <property type="entry name" value="Membrane_protein_YitT"/>
    <property type="match status" value="1"/>
</dbReference>
<evidence type="ECO:0000259" key="7">
    <source>
        <dbReference type="Pfam" id="PF10035"/>
    </source>
</evidence>
<evidence type="ECO:0000313" key="9">
    <source>
        <dbReference type="Proteomes" id="UP000284868"/>
    </source>
</evidence>
<dbReference type="AlphaFoldDB" id="A0A415P306"/>
<dbReference type="PANTHER" id="PTHR33545:SF5">
    <property type="entry name" value="UPF0750 MEMBRANE PROTEIN YITT"/>
    <property type="match status" value="1"/>
</dbReference>
<keyword evidence="5 6" id="KW-0472">Membrane</keyword>
<evidence type="ECO:0000256" key="5">
    <source>
        <dbReference type="ARBA" id="ARBA00023136"/>
    </source>
</evidence>
<feature type="transmembrane region" description="Helical" evidence="6">
    <location>
        <begin position="82"/>
        <end position="99"/>
    </location>
</feature>
<dbReference type="CDD" id="cd16380">
    <property type="entry name" value="YitT_C"/>
    <property type="match status" value="1"/>
</dbReference>
<feature type="transmembrane region" description="Helical" evidence="6">
    <location>
        <begin position="179"/>
        <end position="199"/>
    </location>
</feature>
<feature type="transmembrane region" description="Helical" evidence="6">
    <location>
        <begin position="114"/>
        <end position="132"/>
    </location>
</feature>
<sequence length="291" mass="31432">MKLSNKELMRDLLWILAGNIALSAGVAWFVLPNDVLTGGLPGVAVALQKLIPLSPELMINIGTIGLFIVGVLILGKKFAMKTILSTICYPVMLSLFSYLAENYIPADTFIMDKYLATIYGGALMGIGIGCVFRTGASTGGMDIPPLVINKYTHIPLPTLVMIVDALTVLLGAATYGLQAALTGILSVWVSSFMINKTMLIGGHDAKNVMIISDHYAEIMDKIHESLERGTTIIQAVGGYSQQQKPVLMVVVVNKQLPELQKMVAHIDSEAFVIVMNANEVQGLGFSYEEEL</sequence>
<dbReference type="Pfam" id="PF10035">
    <property type="entry name" value="DUF2179"/>
    <property type="match status" value="1"/>
</dbReference>
<evidence type="ECO:0000256" key="6">
    <source>
        <dbReference type="SAM" id="Phobius"/>
    </source>
</evidence>
<dbReference type="Gene3D" id="3.30.70.120">
    <property type="match status" value="1"/>
</dbReference>
<feature type="domain" description="DUF2179" evidence="7">
    <location>
        <begin position="228"/>
        <end position="282"/>
    </location>
</feature>
<dbReference type="Pfam" id="PF02588">
    <property type="entry name" value="YitT_membrane"/>
    <property type="match status" value="1"/>
</dbReference>
<feature type="transmembrane region" description="Helical" evidence="6">
    <location>
        <begin position="57"/>
        <end position="75"/>
    </location>
</feature>
<name>A0A415P306_9FIRM</name>
<keyword evidence="9" id="KW-1185">Reference proteome</keyword>
<feature type="transmembrane region" description="Helical" evidence="6">
    <location>
        <begin position="12"/>
        <end position="31"/>
    </location>
</feature>
<evidence type="ECO:0000256" key="1">
    <source>
        <dbReference type="ARBA" id="ARBA00004651"/>
    </source>
</evidence>
<dbReference type="InterPro" id="IPR019264">
    <property type="entry name" value="DUF2179"/>
</dbReference>
<evidence type="ECO:0000256" key="2">
    <source>
        <dbReference type="ARBA" id="ARBA00022475"/>
    </source>
</evidence>
<dbReference type="EMBL" id="QRPK01000072">
    <property type="protein sequence ID" value="RHM07026.1"/>
    <property type="molecule type" value="Genomic_DNA"/>
</dbReference>
<evidence type="ECO:0000256" key="3">
    <source>
        <dbReference type="ARBA" id="ARBA00022692"/>
    </source>
</evidence>
<comment type="caution">
    <text evidence="8">The sequence shown here is derived from an EMBL/GenBank/DDBJ whole genome shotgun (WGS) entry which is preliminary data.</text>
</comment>
<protein>
    <submittedName>
        <fullName evidence="8">YitT family protein</fullName>
    </submittedName>
</protein>
<dbReference type="RefSeq" id="WP_118365857.1">
    <property type="nucleotide sequence ID" value="NZ_QRPK01000072.1"/>
</dbReference>
<accession>A0A415P306</accession>
<gene>
    <name evidence="8" type="ORF">DWZ83_09365</name>
</gene>
<dbReference type="GO" id="GO:0005886">
    <property type="term" value="C:plasma membrane"/>
    <property type="evidence" value="ECO:0007669"/>
    <property type="project" value="UniProtKB-SubCell"/>
</dbReference>
<comment type="subcellular location">
    <subcellularLocation>
        <location evidence="1">Cell membrane</location>
        <topology evidence="1">Multi-pass membrane protein</topology>
    </subcellularLocation>
</comment>
<keyword evidence="2" id="KW-1003">Cell membrane</keyword>
<evidence type="ECO:0000313" key="8">
    <source>
        <dbReference type="EMBL" id="RHM07026.1"/>
    </source>
</evidence>
<keyword evidence="4 6" id="KW-1133">Transmembrane helix</keyword>
<reference evidence="8 9" key="1">
    <citation type="submission" date="2018-08" db="EMBL/GenBank/DDBJ databases">
        <title>A genome reference for cultivated species of the human gut microbiota.</title>
        <authorList>
            <person name="Zou Y."/>
            <person name="Xue W."/>
            <person name="Luo G."/>
        </authorList>
    </citation>
    <scope>NUCLEOTIDE SEQUENCE [LARGE SCALE GENOMIC DNA]</scope>
    <source>
        <strain evidence="8 9">AF35-6BH</strain>
    </source>
</reference>
<dbReference type="OrthoDB" id="1758221at2"/>
<keyword evidence="3 6" id="KW-0812">Transmembrane</keyword>
<evidence type="ECO:0000256" key="4">
    <source>
        <dbReference type="ARBA" id="ARBA00022989"/>
    </source>
</evidence>